<dbReference type="AlphaFoldDB" id="A0A0A1XTD7"/>
<dbReference type="InterPro" id="IPR021429">
    <property type="entry name" value="Mediator_Med24"/>
</dbReference>
<feature type="non-terminal residue" evidence="9">
    <location>
        <position position="1"/>
    </location>
</feature>
<dbReference type="PANTHER" id="PTHR12898">
    <property type="entry name" value="MEDIATOR OF RNA POLYMERASE II TRANSCRIPTION SUBUNIT 24"/>
    <property type="match status" value="1"/>
</dbReference>
<dbReference type="EMBL" id="GBXI01000384">
    <property type="protein sequence ID" value="JAD13908.1"/>
    <property type="molecule type" value="Transcribed_RNA"/>
</dbReference>
<comment type="similarity">
    <text evidence="2">Belongs to the Mediator complex subunit 24 family.</text>
</comment>
<name>A0A0A1XTD7_ZEUCU</name>
<dbReference type="GO" id="GO:0003712">
    <property type="term" value="F:transcription coregulator activity"/>
    <property type="evidence" value="ECO:0007669"/>
    <property type="project" value="TreeGrafter"/>
</dbReference>
<keyword evidence="6" id="KW-0804">Transcription</keyword>
<evidence type="ECO:0000256" key="2">
    <source>
        <dbReference type="ARBA" id="ARBA00007864"/>
    </source>
</evidence>
<keyword evidence="7" id="KW-0539">Nucleus</keyword>
<proteinExistence type="inferred from homology"/>
<evidence type="ECO:0000256" key="4">
    <source>
        <dbReference type="ARBA" id="ARBA00023015"/>
    </source>
</evidence>
<evidence type="ECO:0000313" key="9">
    <source>
        <dbReference type="EMBL" id="JAD13908.1"/>
    </source>
</evidence>
<evidence type="ECO:0000256" key="3">
    <source>
        <dbReference type="ARBA" id="ARBA00019693"/>
    </source>
</evidence>
<gene>
    <name evidence="9" type="primary">MED24</name>
    <name evidence="9" type="ORF">g.8345</name>
</gene>
<keyword evidence="4" id="KW-0805">Transcription regulation</keyword>
<reference evidence="9" key="2">
    <citation type="journal article" date="2015" name="Gigascience">
        <title>Reconstructing a comprehensive transcriptome assembly of a white-pupal translocated strain of the pest fruit fly Bactrocera cucurbitae.</title>
        <authorList>
            <person name="Sim S.B."/>
            <person name="Calla B."/>
            <person name="Hall B."/>
            <person name="DeRego T."/>
            <person name="Geib S.M."/>
        </authorList>
    </citation>
    <scope>NUCLEOTIDE SEQUENCE</scope>
</reference>
<dbReference type="GO" id="GO:0060261">
    <property type="term" value="P:positive regulation of transcription initiation by RNA polymerase II"/>
    <property type="evidence" value="ECO:0007669"/>
    <property type="project" value="TreeGrafter"/>
</dbReference>
<dbReference type="PANTHER" id="PTHR12898:SF1">
    <property type="entry name" value="MEDIATOR OF RNA POLYMERASE II TRANSCRIPTION SUBUNIT 24"/>
    <property type="match status" value="1"/>
</dbReference>
<evidence type="ECO:0000256" key="5">
    <source>
        <dbReference type="ARBA" id="ARBA00023159"/>
    </source>
</evidence>
<protein>
    <recommendedName>
        <fullName evidence="3">Mediator of RNA polymerase II transcription subunit 24</fullName>
    </recommendedName>
    <alternativeName>
        <fullName evidence="8">Mediator complex subunit 24</fullName>
    </alternativeName>
</protein>
<comment type="subcellular location">
    <subcellularLocation>
        <location evidence="1">Nucleus</location>
    </subcellularLocation>
</comment>
<evidence type="ECO:0000256" key="8">
    <source>
        <dbReference type="ARBA" id="ARBA00031960"/>
    </source>
</evidence>
<evidence type="ECO:0000256" key="1">
    <source>
        <dbReference type="ARBA" id="ARBA00004123"/>
    </source>
</evidence>
<sequence length="1058" mass="120276">SNNSTAHHRSVIVYFLCCKNVFRDLSELFVFRFQYLKMKDNTMELQKPSKTSLLKLMILRAWRERWNVALWGINIKRVLPRGVSGDAYNLADCILQQSLVGSNANPLILNYLKHCLCANLVSHAAVLRRISKYEHFDRVYCITALLEFLEDVMDGVTCRNKPEEGILPNAVASLVYWIMQIVAMIMKNYEIGGEISAEQSYMFERTCIIVEKFISNQYLMGIFYIGCYDDIDTYGKIRDKYNGFKNILINSHLSSRNMSIAQSLQQLAYLDATKLTMPRLHAKGVESISYCVQPLLAVEVLLNPCNDTSYFVAELQMIQRLKNYSLTRLIYEIVRAGFISLSNVVEVSRDTLWGAFTFFKVPHIIKQLHALQRSNEEQTPTDHIPEVVEAFELLLEDNLLLDLMDTKCSCNIIEYLLNDWTKQHLVTDVHVKHFASQRESTSLMLQKRETGNQALSIINFIIRAEVPLSGVLKTLSTDYNKVQEALLGVLCQVLVGNSFDLILSVATVEGRLKTFVTRLIQCNENSKQVPGEIGKLSIIRSTLFDVSFLMLTFIVQTYGSDVVLSEHGDSFFEKWVRECMAERNKPKNPRNMIALCDEQIVDELLLSLRSPEAQHKNSNLTWQDICLNLPGVLNHVLIAWEKDILTSTDVKSILENIKRRMFSFSVCATSFLCAYMYSVRENELLKPLNMIQQFLTPLSSEEMASQENVKERLGLSFQIIRKMQQDAHPSGNTKSRSITLTQNLVSQTPLADQFREVWKTVTEHGWLPVMSAQVLESLLQSGGPTWLTRHLVQEIIACKYTKDMMKTMDIVFAILHLDIERNTEALLKDVIPLYAHQMVGGEINEPQSHVLALLSVYCIISALEHRQGTIGNLQQKRTRTHSEADCNSGDLDLNNVPKLRKLNQEGGSDNSCSNDFLSDTHPLLSAAGVVNADTVGTTVSRDAARATTLREPLQSSVQHIFKVLQQFVTTDELTPKVYFAYRFISLLVECGGERIRPVLRLLPTQLVQNLLKIMVTEDISVGLICRLNDIRTPTGRQSAVSDLSVWRNIRLKENSLRL</sequence>
<reference evidence="9" key="1">
    <citation type="submission" date="2014-11" db="EMBL/GenBank/DDBJ databases">
        <authorList>
            <person name="Geib S."/>
        </authorList>
    </citation>
    <scope>NUCLEOTIDE SEQUENCE</scope>
</reference>
<dbReference type="GO" id="GO:0016592">
    <property type="term" value="C:mediator complex"/>
    <property type="evidence" value="ECO:0007669"/>
    <property type="project" value="InterPro"/>
</dbReference>
<dbReference type="Pfam" id="PF11277">
    <property type="entry name" value="Med24_N"/>
    <property type="match status" value="1"/>
</dbReference>
<evidence type="ECO:0000256" key="6">
    <source>
        <dbReference type="ARBA" id="ARBA00023163"/>
    </source>
</evidence>
<accession>A0A0A1XTD7</accession>
<organism evidence="9">
    <name type="scientific">Zeugodacus cucurbitae</name>
    <name type="common">Melon fruit fly</name>
    <name type="synonym">Bactrocera cucurbitae</name>
    <dbReference type="NCBI Taxonomy" id="28588"/>
    <lineage>
        <taxon>Eukaryota</taxon>
        <taxon>Metazoa</taxon>
        <taxon>Ecdysozoa</taxon>
        <taxon>Arthropoda</taxon>
        <taxon>Hexapoda</taxon>
        <taxon>Insecta</taxon>
        <taxon>Pterygota</taxon>
        <taxon>Neoptera</taxon>
        <taxon>Endopterygota</taxon>
        <taxon>Diptera</taxon>
        <taxon>Brachycera</taxon>
        <taxon>Muscomorpha</taxon>
        <taxon>Tephritoidea</taxon>
        <taxon>Tephritidae</taxon>
        <taxon>Zeugodacus</taxon>
        <taxon>Zeugodacus</taxon>
    </lineage>
</organism>
<keyword evidence="5" id="KW-0010">Activator</keyword>
<evidence type="ECO:0000256" key="7">
    <source>
        <dbReference type="ARBA" id="ARBA00023242"/>
    </source>
</evidence>